<dbReference type="EMBL" id="KN822061">
    <property type="protein sequence ID" value="KIM60519.1"/>
    <property type="molecule type" value="Genomic_DNA"/>
</dbReference>
<accession>A0A0C3DWF7</accession>
<protein>
    <submittedName>
        <fullName evidence="1">Uncharacterized protein</fullName>
    </submittedName>
</protein>
<gene>
    <name evidence="1" type="ORF">SCLCIDRAFT_1216800</name>
</gene>
<keyword evidence="2" id="KW-1185">Reference proteome</keyword>
<name>A0A0C3DWF7_9AGAM</name>
<sequence length="60" mass="6879">MAMWIVASASAQHLRQSEVIVILRNRAATTDKLRSGSPEFSRAATYRTRIRRPRIELVCH</sequence>
<reference evidence="1 2" key="1">
    <citation type="submission" date="2014-04" db="EMBL/GenBank/DDBJ databases">
        <authorList>
            <consortium name="DOE Joint Genome Institute"/>
            <person name="Kuo A."/>
            <person name="Kohler A."/>
            <person name="Nagy L.G."/>
            <person name="Floudas D."/>
            <person name="Copeland A."/>
            <person name="Barry K.W."/>
            <person name="Cichocki N."/>
            <person name="Veneault-Fourrey C."/>
            <person name="LaButti K."/>
            <person name="Lindquist E.A."/>
            <person name="Lipzen A."/>
            <person name="Lundell T."/>
            <person name="Morin E."/>
            <person name="Murat C."/>
            <person name="Sun H."/>
            <person name="Tunlid A."/>
            <person name="Henrissat B."/>
            <person name="Grigoriev I.V."/>
            <person name="Hibbett D.S."/>
            <person name="Martin F."/>
            <person name="Nordberg H.P."/>
            <person name="Cantor M.N."/>
            <person name="Hua S.X."/>
        </authorList>
    </citation>
    <scope>NUCLEOTIDE SEQUENCE [LARGE SCALE GENOMIC DNA]</scope>
    <source>
        <strain evidence="1 2">Foug A</strain>
    </source>
</reference>
<dbReference type="Proteomes" id="UP000053989">
    <property type="component" value="Unassembled WGS sequence"/>
</dbReference>
<evidence type="ECO:0000313" key="2">
    <source>
        <dbReference type="Proteomes" id="UP000053989"/>
    </source>
</evidence>
<organism evidence="1 2">
    <name type="scientific">Scleroderma citrinum Foug A</name>
    <dbReference type="NCBI Taxonomy" id="1036808"/>
    <lineage>
        <taxon>Eukaryota</taxon>
        <taxon>Fungi</taxon>
        <taxon>Dikarya</taxon>
        <taxon>Basidiomycota</taxon>
        <taxon>Agaricomycotina</taxon>
        <taxon>Agaricomycetes</taxon>
        <taxon>Agaricomycetidae</taxon>
        <taxon>Boletales</taxon>
        <taxon>Sclerodermatineae</taxon>
        <taxon>Sclerodermataceae</taxon>
        <taxon>Scleroderma</taxon>
    </lineage>
</organism>
<evidence type="ECO:0000313" key="1">
    <source>
        <dbReference type="EMBL" id="KIM60519.1"/>
    </source>
</evidence>
<dbReference type="InParanoid" id="A0A0C3DWF7"/>
<reference evidence="2" key="2">
    <citation type="submission" date="2015-01" db="EMBL/GenBank/DDBJ databases">
        <title>Evolutionary Origins and Diversification of the Mycorrhizal Mutualists.</title>
        <authorList>
            <consortium name="DOE Joint Genome Institute"/>
            <consortium name="Mycorrhizal Genomics Consortium"/>
            <person name="Kohler A."/>
            <person name="Kuo A."/>
            <person name="Nagy L.G."/>
            <person name="Floudas D."/>
            <person name="Copeland A."/>
            <person name="Barry K.W."/>
            <person name="Cichocki N."/>
            <person name="Veneault-Fourrey C."/>
            <person name="LaButti K."/>
            <person name="Lindquist E.A."/>
            <person name="Lipzen A."/>
            <person name="Lundell T."/>
            <person name="Morin E."/>
            <person name="Murat C."/>
            <person name="Riley R."/>
            <person name="Ohm R."/>
            <person name="Sun H."/>
            <person name="Tunlid A."/>
            <person name="Henrissat B."/>
            <person name="Grigoriev I.V."/>
            <person name="Hibbett D.S."/>
            <person name="Martin F."/>
        </authorList>
    </citation>
    <scope>NUCLEOTIDE SEQUENCE [LARGE SCALE GENOMIC DNA]</scope>
    <source>
        <strain evidence="2">Foug A</strain>
    </source>
</reference>
<dbReference type="AlphaFoldDB" id="A0A0C3DWF7"/>
<dbReference type="HOGENOM" id="CLU_2943154_0_0_1"/>
<proteinExistence type="predicted"/>